<sequence>MLLMSLCLSNVVHTRRSEAGKRNSAERGRRQLDIPRTVDEKRKKNVKAPNLIRRAKKEIEATMNTERSSHHHHKETHGKSDDIDENTPIDEVKGPSVFHRAKEEIEAIYQTVQQKKESDSHNHTSKKEGGFLVFIGRCFEKFCSPWDKKTN</sequence>
<dbReference type="PANTHER" id="PTHR35277">
    <property type="entry name" value="OS09G0363700 PROTEIN"/>
    <property type="match status" value="1"/>
</dbReference>
<dbReference type="OrthoDB" id="1932113at2759"/>
<proteinExistence type="predicted"/>
<dbReference type="EMBL" id="JAMYWD010000012">
    <property type="protein sequence ID" value="KAJ4951230.1"/>
    <property type="molecule type" value="Genomic_DNA"/>
</dbReference>
<organism evidence="2 3">
    <name type="scientific">Protea cynaroides</name>
    <dbReference type="NCBI Taxonomy" id="273540"/>
    <lineage>
        <taxon>Eukaryota</taxon>
        <taxon>Viridiplantae</taxon>
        <taxon>Streptophyta</taxon>
        <taxon>Embryophyta</taxon>
        <taxon>Tracheophyta</taxon>
        <taxon>Spermatophyta</taxon>
        <taxon>Magnoliopsida</taxon>
        <taxon>Proteales</taxon>
        <taxon>Proteaceae</taxon>
        <taxon>Protea</taxon>
    </lineage>
</organism>
<comment type="caution">
    <text evidence="2">The sequence shown here is derived from an EMBL/GenBank/DDBJ whole genome shotgun (WGS) entry which is preliminary data.</text>
</comment>
<keyword evidence="3" id="KW-1185">Reference proteome</keyword>
<dbReference type="PANTHER" id="PTHR35277:SF10">
    <property type="entry name" value="OS09G0363700 PROTEIN"/>
    <property type="match status" value="1"/>
</dbReference>
<evidence type="ECO:0000313" key="2">
    <source>
        <dbReference type="EMBL" id="KAJ4951230.1"/>
    </source>
</evidence>
<evidence type="ECO:0000313" key="3">
    <source>
        <dbReference type="Proteomes" id="UP001141806"/>
    </source>
</evidence>
<dbReference type="Proteomes" id="UP001141806">
    <property type="component" value="Unassembled WGS sequence"/>
</dbReference>
<feature type="compositionally biased region" description="Basic and acidic residues" evidence="1">
    <location>
        <begin position="15"/>
        <end position="42"/>
    </location>
</feature>
<accession>A0A9Q0JUS8</accession>
<evidence type="ECO:0000256" key="1">
    <source>
        <dbReference type="SAM" id="MobiDB-lite"/>
    </source>
</evidence>
<reference evidence="2" key="1">
    <citation type="journal article" date="2023" name="Plant J.">
        <title>The genome of the king protea, Protea cynaroides.</title>
        <authorList>
            <person name="Chang J."/>
            <person name="Duong T.A."/>
            <person name="Schoeman C."/>
            <person name="Ma X."/>
            <person name="Roodt D."/>
            <person name="Barker N."/>
            <person name="Li Z."/>
            <person name="Van de Peer Y."/>
            <person name="Mizrachi E."/>
        </authorList>
    </citation>
    <scope>NUCLEOTIDE SEQUENCE</scope>
    <source>
        <tissue evidence="2">Young leaves</tissue>
    </source>
</reference>
<protein>
    <submittedName>
        <fullName evidence="2">Uncharacterized protein</fullName>
    </submittedName>
</protein>
<name>A0A9Q0JUS8_9MAGN</name>
<gene>
    <name evidence="2" type="ORF">NE237_028062</name>
</gene>
<dbReference type="AlphaFoldDB" id="A0A9Q0JUS8"/>
<feature type="region of interest" description="Disordered" evidence="1">
    <location>
        <begin position="15"/>
        <end position="97"/>
    </location>
</feature>